<evidence type="ECO:0000256" key="1">
    <source>
        <dbReference type="SAM" id="SignalP"/>
    </source>
</evidence>
<feature type="domain" description="Tail specific protease" evidence="2">
    <location>
        <begin position="475"/>
        <end position="569"/>
    </location>
</feature>
<dbReference type="GO" id="GO:0006508">
    <property type="term" value="P:proteolysis"/>
    <property type="evidence" value="ECO:0007669"/>
    <property type="project" value="InterPro"/>
</dbReference>
<dbReference type="Gene3D" id="3.90.226.10">
    <property type="entry name" value="2-enoyl-CoA Hydratase, Chain A, domain 1"/>
    <property type="match status" value="1"/>
</dbReference>
<protein>
    <recommendedName>
        <fullName evidence="2">Tail specific protease domain-containing protein</fullName>
    </recommendedName>
</protein>
<name>A0A4R5DGH7_9BACT</name>
<dbReference type="InterPro" id="IPR029045">
    <property type="entry name" value="ClpP/crotonase-like_dom_sf"/>
</dbReference>
<sequence>MKIKLSFTLSILFFLFTKNGFSAAGKDFTIEKQFYYSKVWGFLKYDHPAIASGKADADSVFLSVLPAVDKAGNQAEFDKVLNDLLNQLNSVTTPVGIKTAKAGPLLTKNIDWKWRQKDKFLSGKIKKRLEFIYQNRFTDSLHYYIPARNYDTGIPHEKGYAFADSTRIPYAYRMLSLAKIQAAVDYLFPHKYLMDKPWDSTVKEAIPVFAASASRQEYEKSLLLLSAKLNDTHAFSFYKSLKYGRKILHNRYYQPFDFTIIQGNQILVTKSIIDEFCTEADIKPGDVITAINGQAVSDRIEELNLLLSASNRNALLHRLGKFENNLLFYSDSLFCTLTYLRNDLPKTTKIQLVGSQKKDLLTRLNVYLNNKLSTELTGSELDYVTPEIVRFKIGQLARFPNTIPDEKFGKTMDSLLTLTARSKGLIFDMRDYPYWPAFIYTYVNQKFNRFLDTSHANYYAVNKENVGSFKLLSHPEVYRSAVLKPERFNYPGKVVIIVNGATLSLSEFQTMNLQQIFPESITIGEPSAGADGDYKNLMLPGGYNFPFTGNAIFYPNGKEAQREGVKIDLIIHPEANDILNGKDTLLNKAINVIETK</sequence>
<dbReference type="AlphaFoldDB" id="A0A4R5DGH7"/>
<keyword evidence="4" id="KW-1185">Reference proteome</keyword>
<dbReference type="OrthoDB" id="5379939at2"/>
<organism evidence="3 4">
    <name type="scientific">Dyadobacter psychrotolerans</name>
    <dbReference type="NCBI Taxonomy" id="2541721"/>
    <lineage>
        <taxon>Bacteria</taxon>
        <taxon>Pseudomonadati</taxon>
        <taxon>Bacteroidota</taxon>
        <taxon>Cytophagia</taxon>
        <taxon>Cytophagales</taxon>
        <taxon>Spirosomataceae</taxon>
        <taxon>Dyadobacter</taxon>
    </lineage>
</organism>
<evidence type="ECO:0000313" key="4">
    <source>
        <dbReference type="Proteomes" id="UP000294850"/>
    </source>
</evidence>
<accession>A0A4R5DGH7</accession>
<evidence type="ECO:0000313" key="3">
    <source>
        <dbReference type="EMBL" id="TDE12909.1"/>
    </source>
</evidence>
<reference evidence="3 4" key="1">
    <citation type="submission" date="2019-03" db="EMBL/GenBank/DDBJ databases">
        <title>Dyadobacter AR-3-6 sp. nov., isolated from arctic soil.</title>
        <authorList>
            <person name="Chaudhary D.K."/>
        </authorList>
    </citation>
    <scope>NUCLEOTIDE SEQUENCE [LARGE SCALE GENOMIC DNA]</scope>
    <source>
        <strain evidence="3 4">AR-3-6</strain>
    </source>
</reference>
<dbReference type="Gene3D" id="2.30.42.10">
    <property type="match status" value="1"/>
</dbReference>
<dbReference type="Proteomes" id="UP000294850">
    <property type="component" value="Unassembled WGS sequence"/>
</dbReference>
<dbReference type="Pfam" id="PF03572">
    <property type="entry name" value="Peptidase_S41"/>
    <property type="match status" value="1"/>
</dbReference>
<dbReference type="SUPFAM" id="SSF50156">
    <property type="entry name" value="PDZ domain-like"/>
    <property type="match status" value="1"/>
</dbReference>
<proteinExistence type="predicted"/>
<feature type="chain" id="PRO_5020325313" description="Tail specific protease domain-containing protein" evidence="1">
    <location>
        <begin position="24"/>
        <end position="596"/>
    </location>
</feature>
<dbReference type="SUPFAM" id="SSF52096">
    <property type="entry name" value="ClpP/crotonase"/>
    <property type="match status" value="1"/>
</dbReference>
<dbReference type="InterPro" id="IPR036034">
    <property type="entry name" value="PDZ_sf"/>
</dbReference>
<dbReference type="RefSeq" id="WP_131960329.1">
    <property type="nucleotide sequence ID" value="NZ_SMFL01000008.1"/>
</dbReference>
<dbReference type="EMBL" id="SMFL01000008">
    <property type="protein sequence ID" value="TDE12909.1"/>
    <property type="molecule type" value="Genomic_DNA"/>
</dbReference>
<keyword evidence="1" id="KW-0732">Signal</keyword>
<dbReference type="InterPro" id="IPR005151">
    <property type="entry name" value="Tail-specific_protease"/>
</dbReference>
<dbReference type="GO" id="GO:0008236">
    <property type="term" value="F:serine-type peptidase activity"/>
    <property type="evidence" value="ECO:0007669"/>
    <property type="project" value="InterPro"/>
</dbReference>
<feature type="signal peptide" evidence="1">
    <location>
        <begin position="1"/>
        <end position="23"/>
    </location>
</feature>
<comment type="caution">
    <text evidence="3">The sequence shown here is derived from an EMBL/GenBank/DDBJ whole genome shotgun (WGS) entry which is preliminary data.</text>
</comment>
<gene>
    <name evidence="3" type="ORF">E0F88_21460</name>
</gene>
<evidence type="ECO:0000259" key="2">
    <source>
        <dbReference type="Pfam" id="PF03572"/>
    </source>
</evidence>